<dbReference type="Proteomes" id="UP001448207">
    <property type="component" value="Unassembled WGS sequence"/>
</dbReference>
<dbReference type="SUPFAM" id="SSF50129">
    <property type="entry name" value="GroES-like"/>
    <property type="match status" value="1"/>
</dbReference>
<dbReference type="EMBL" id="JBCLYO010000003">
    <property type="protein sequence ID" value="KAL0092164.1"/>
    <property type="molecule type" value="Genomic_DNA"/>
</dbReference>
<dbReference type="InterPro" id="IPR013154">
    <property type="entry name" value="ADH-like_N"/>
</dbReference>
<organism evidence="2 3">
    <name type="scientific">Phycomyces blakesleeanus</name>
    <dbReference type="NCBI Taxonomy" id="4837"/>
    <lineage>
        <taxon>Eukaryota</taxon>
        <taxon>Fungi</taxon>
        <taxon>Fungi incertae sedis</taxon>
        <taxon>Mucoromycota</taxon>
        <taxon>Mucoromycotina</taxon>
        <taxon>Mucoromycetes</taxon>
        <taxon>Mucorales</taxon>
        <taxon>Phycomycetaceae</taxon>
        <taxon>Phycomyces</taxon>
    </lineage>
</organism>
<evidence type="ECO:0000313" key="2">
    <source>
        <dbReference type="EMBL" id="KAL0092164.1"/>
    </source>
</evidence>
<dbReference type="InterPro" id="IPR036291">
    <property type="entry name" value="NAD(P)-bd_dom_sf"/>
</dbReference>
<dbReference type="CDD" id="cd08267">
    <property type="entry name" value="MDR1"/>
    <property type="match status" value="1"/>
</dbReference>
<dbReference type="SUPFAM" id="SSF51735">
    <property type="entry name" value="NAD(P)-binding Rossmann-fold domains"/>
    <property type="match status" value="1"/>
</dbReference>
<dbReference type="InterPro" id="IPR020843">
    <property type="entry name" value="ER"/>
</dbReference>
<proteinExistence type="predicted"/>
<dbReference type="Pfam" id="PF13602">
    <property type="entry name" value="ADH_zinc_N_2"/>
    <property type="match status" value="1"/>
</dbReference>
<dbReference type="PANTHER" id="PTHR11695">
    <property type="entry name" value="ALCOHOL DEHYDROGENASE RELATED"/>
    <property type="match status" value="1"/>
</dbReference>
<dbReference type="Pfam" id="PF08240">
    <property type="entry name" value="ADH_N"/>
    <property type="match status" value="1"/>
</dbReference>
<dbReference type="SMART" id="SM00829">
    <property type="entry name" value="PKS_ER"/>
    <property type="match status" value="1"/>
</dbReference>
<sequence>MHALRASSYGPASTSLEYVKVKLPEITSQTQVLVQIYATGINPIEAKLRSGNITHLIKMPTIFGTDFSGVIVKKGSKVSSFEVGDEVYGKTKPDGTYAEYAVVDVFKNAIAKKPTHTSFIDAAALGVASVTAFEAVVSKSRLNQLSKDTTPSIIIIGASGGVGTYAVQIAKAFGVHVVAVCSGKNASLVKSLGADETVDYLSQEAIESLAYRKNTFDFIVDCVGGDNYYNKMAPTIKNGGVYVSAAGPVKDIGASNVSTLDYLFIVKTFIFRSMFSHYKYVMITGLPKKYLTEGILPLLEKKAIKSIALPENVFGLEDGAKAHEAIESHRTIGKIVLKVKTE</sequence>
<dbReference type="InterPro" id="IPR011032">
    <property type="entry name" value="GroES-like_sf"/>
</dbReference>
<comment type="caution">
    <text evidence="2">The sequence shown here is derived from an EMBL/GenBank/DDBJ whole genome shotgun (WGS) entry which is preliminary data.</text>
</comment>
<reference evidence="2 3" key="1">
    <citation type="submission" date="2024-04" db="EMBL/GenBank/DDBJ databases">
        <title>Symmetric and asymmetric DNA N6-adenine methylation regulates different biological responses in Mucorales.</title>
        <authorList>
            <consortium name="Lawrence Berkeley National Laboratory"/>
            <person name="Lax C."/>
            <person name="Mondo S.J."/>
            <person name="Osorio-Concepcion M."/>
            <person name="Muszewska A."/>
            <person name="Corrochano-Luque M."/>
            <person name="Gutierrez G."/>
            <person name="Riley R."/>
            <person name="Lipzen A."/>
            <person name="Guo J."/>
            <person name="Hundley H."/>
            <person name="Amirebrahimi M."/>
            <person name="Ng V."/>
            <person name="Lorenzo-Gutierrez D."/>
            <person name="Binder U."/>
            <person name="Yang J."/>
            <person name="Song Y."/>
            <person name="Canovas D."/>
            <person name="Navarro E."/>
            <person name="Freitag M."/>
            <person name="Gabaldon T."/>
            <person name="Grigoriev I.V."/>
            <person name="Corrochano L.M."/>
            <person name="Nicolas F.E."/>
            <person name="Garre V."/>
        </authorList>
    </citation>
    <scope>NUCLEOTIDE SEQUENCE [LARGE SCALE GENOMIC DNA]</scope>
    <source>
        <strain evidence="2 3">L51</strain>
    </source>
</reference>
<keyword evidence="3" id="KW-1185">Reference proteome</keyword>
<protein>
    <submittedName>
        <fullName evidence="2">Chaperonin 10-like protein</fullName>
    </submittedName>
</protein>
<feature type="domain" description="Enoyl reductase (ER)" evidence="1">
    <location>
        <begin position="13"/>
        <end position="337"/>
    </location>
</feature>
<evidence type="ECO:0000259" key="1">
    <source>
        <dbReference type="SMART" id="SM00829"/>
    </source>
</evidence>
<gene>
    <name evidence="2" type="ORF">J3Q64DRAFT_1634939</name>
</gene>
<evidence type="ECO:0000313" key="3">
    <source>
        <dbReference type="Proteomes" id="UP001448207"/>
    </source>
</evidence>
<dbReference type="Gene3D" id="3.40.50.720">
    <property type="entry name" value="NAD(P)-binding Rossmann-like Domain"/>
    <property type="match status" value="1"/>
</dbReference>
<dbReference type="PANTHER" id="PTHR11695:SF294">
    <property type="entry name" value="RETICULON-4-INTERACTING PROTEIN 1, MITOCHONDRIAL"/>
    <property type="match status" value="1"/>
</dbReference>
<dbReference type="Gene3D" id="3.90.180.10">
    <property type="entry name" value="Medium-chain alcohol dehydrogenases, catalytic domain"/>
    <property type="match status" value="1"/>
</dbReference>
<dbReference type="InterPro" id="IPR050700">
    <property type="entry name" value="YIM1/Zinc_Alcohol_DH_Fams"/>
</dbReference>
<name>A0ABR3B925_PHYBL</name>
<accession>A0ABR3B925</accession>